<evidence type="ECO:0000256" key="11">
    <source>
        <dbReference type="SAM" id="Phobius"/>
    </source>
</evidence>
<evidence type="ECO:0000256" key="9">
    <source>
        <dbReference type="ARBA" id="ARBA00023180"/>
    </source>
</evidence>
<gene>
    <name evidence="12" type="ORF">FSB_LOCUS24393</name>
</gene>
<dbReference type="EMBL" id="OIVN01001673">
    <property type="protein sequence ID" value="SPC96511.1"/>
    <property type="molecule type" value="Genomic_DNA"/>
</dbReference>
<evidence type="ECO:0000313" key="12">
    <source>
        <dbReference type="EMBL" id="SPC96511.1"/>
    </source>
</evidence>
<evidence type="ECO:0000256" key="2">
    <source>
        <dbReference type="ARBA" id="ARBA00004687"/>
    </source>
</evidence>
<keyword evidence="4" id="KW-0337">GPI-anchor biosynthesis</keyword>
<proteinExistence type="inferred from homology"/>
<name>A0A2N9GBA4_FAGSY</name>
<organism evidence="12">
    <name type="scientific">Fagus sylvatica</name>
    <name type="common">Beechnut</name>
    <dbReference type="NCBI Taxonomy" id="28930"/>
    <lineage>
        <taxon>Eukaryota</taxon>
        <taxon>Viridiplantae</taxon>
        <taxon>Streptophyta</taxon>
        <taxon>Embryophyta</taxon>
        <taxon>Tracheophyta</taxon>
        <taxon>Spermatophyta</taxon>
        <taxon>Magnoliopsida</taxon>
        <taxon>eudicotyledons</taxon>
        <taxon>Gunneridae</taxon>
        <taxon>Pentapetalae</taxon>
        <taxon>rosids</taxon>
        <taxon>fabids</taxon>
        <taxon>Fagales</taxon>
        <taxon>Fagaceae</taxon>
        <taxon>Fagus</taxon>
    </lineage>
</organism>
<keyword evidence="8 11" id="KW-0472">Membrane</keyword>
<protein>
    <submittedName>
        <fullName evidence="12">Uncharacterized protein</fullName>
    </submittedName>
</protein>
<evidence type="ECO:0000256" key="3">
    <source>
        <dbReference type="ARBA" id="ARBA00005316"/>
    </source>
</evidence>
<dbReference type="GO" id="GO:0006506">
    <property type="term" value="P:GPI anchor biosynthetic process"/>
    <property type="evidence" value="ECO:0007669"/>
    <property type="project" value="UniProtKB-UniPathway"/>
</dbReference>
<sequence>MAEISEEPPESTHQTSQSDLDPKTIRKTKPGLKRLTLTLSVLICFIFAFPFLWKSVEIHRAPLPFREIDSLSSQIGSNPFLLFPCHFQAIFVAFDDLKPQKQALESSILRQMTKLTSKTPTSKCGTCSDNYTVSVSVVDSDPAWISFGDFSNDNGVDEVLAGVLSSGEKVYSVVVVNRESEEVRAVVGKYRHAWVVGRVSETEAAEKAAEIFVNVFVNGGKEEGFINGEFMPVGADGRIVLSFNLLNSNPLHWVYDWYEMLF</sequence>
<comment type="pathway">
    <text evidence="2">Glycolipid biosynthesis; glycosylphosphatidylinositol-anchor biosynthesis.</text>
</comment>
<reference evidence="12" key="1">
    <citation type="submission" date="2018-02" db="EMBL/GenBank/DDBJ databases">
        <authorList>
            <person name="Cohen D.B."/>
            <person name="Kent A.D."/>
        </authorList>
    </citation>
    <scope>NUCLEOTIDE SEQUENCE</scope>
</reference>
<evidence type="ECO:0000256" key="8">
    <source>
        <dbReference type="ARBA" id="ARBA00023136"/>
    </source>
</evidence>
<comment type="similarity">
    <text evidence="3">Belongs to the PIGS family.</text>
</comment>
<evidence type="ECO:0000256" key="1">
    <source>
        <dbReference type="ARBA" id="ARBA00004477"/>
    </source>
</evidence>
<dbReference type="PANTHER" id="PTHR21072">
    <property type="entry name" value="GPI TRANSAMIDASE COMPONENT PIG-S"/>
    <property type="match status" value="1"/>
</dbReference>
<evidence type="ECO:0000256" key="7">
    <source>
        <dbReference type="ARBA" id="ARBA00022989"/>
    </source>
</evidence>
<keyword evidence="6" id="KW-0256">Endoplasmic reticulum</keyword>
<evidence type="ECO:0000256" key="6">
    <source>
        <dbReference type="ARBA" id="ARBA00022824"/>
    </source>
</evidence>
<comment type="subcellular location">
    <subcellularLocation>
        <location evidence="1">Endoplasmic reticulum membrane</location>
        <topology evidence="1">Multi-pass membrane protein</topology>
    </subcellularLocation>
</comment>
<dbReference type="GO" id="GO:0042765">
    <property type="term" value="C:GPI-anchor transamidase complex"/>
    <property type="evidence" value="ECO:0007669"/>
    <property type="project" value="InterPro"/>
</dbReference>
<dbReference type="UniPathway" id="UPA00196"/>
<accession>A0A2N9GBA4</accession>
<keyword evidence="5 11" id="KW-0812">Transmembrane</keyword>
<dbReference type="InterPro" id="IPR019540">
    <property type="entry name" value="PtdIno-glycan_biosynth_class_S"/>
</dbReference>
<feature type="transmembrane region" description="Helical" evidence="11">
    <location>
        <begin position="35"/>
        <end position="53"/>
    </location>
</feature>
<evidence type="ECO:0000256" key="10">
    <source>
        <dbReference type="SAM" id="MobiDB-lite"/>
    </source>
</evidence>
<keyword evidence="9" id="KW-0325">Glycoprotein</keyword>
<keyword evidence="7 11" id="KW-1133">Transmembrane helix</keyword>
<dbReference type="PANTHER" id="PTHR21072:SF13">
    <property type="entry name" value="GPI TRANSAMIDASE COMPONENT PIG-S"/>
    <property type="match status" value="1"/>
</dbReference>
<evidence type="ECO:0000256" key="4">
    <source>
        <dbReference type="ARBA" id="ARBA00022502"/>
    </source>
</evidence>
<evidence type="ECO:0000256" key="5">
    <source>
        <dbReference type="ARBA" id="ARBA00022692"/>
    </source>
</evidence>
<dbReference type="GO" id="GO:0016255">
    <property type="term" value="P:attachment of GPI anchor to protein"/>
    <property type="evidence" value="ECO:0007669"/>
    <property type="project" value="InterPro"/>
</dbReference>
<feature type="region of interest" description="Disordered" evidence="10">
    <location>
        <begin position="1"/>
        <end position="25"/>
    </location>
</feature>
<dbReference type="Pfam" id="PF10510">
    <property type="entry name" value="PIG-S"/>
    <property type="match status" value="1"/>
</dbReference>
<dbReference type="AlphaFoldDB" id="A0A2N9GBA4"/>